<dbReference type="Pfam" id="PF01488">
    <property type="entry name" value="Shikimate_DH"/>
    <property type="match status" value="1"/>
</dbReference>
<dbReference type="InterPro" id="IPR046346">
    <property type="entry name" value="Aminoacid_DH-like_N_sf"/>
</dbReference>
<organism evidence="9 10">
    <name type="scientific">Brevundimonas subvibrioides</name>
    <dbReference type="NCBI Taxonomy" id="74313"/>
    <lineage>
        <taxon>Bacteria</taxon>
        <taxon>Pseudomonadati</taxon>
        <taxon>Pseudomonadota</taxon>
        <taxon>Alphaproteobacteria</taxon>
        <taxon>Caulobacterales</taxon>
        <taxon>Caulobacteraceae</taxon>
        <taxon>Brevundimonas</taxon>
    </lineage>
</organism>
<dbReference type="GO" id="GO:0019632">
    <property type="term" value="P:shikimate metabolic process"/>
    <property type="evidence" value="ECO:0007669"/>
    <property type="project" value="TreeGrafter"/>
</dbReference>
<dbReference type="EC" id="1.1.1.25" evidence="2"/>
<evidence type="ECO:0000256" key="1">
    <source>
        <dbReference type="ARBA" id="ARBA00004871"/>
    </source>
</evidence>
<comment type="pathway">
    <text evidence="1">Metabolic intermediate biosynthesis; chorismate biosynthesis; chorismate from D-erythrose 4-phosphate and phosphoenolpyruvate: step 4/7.</text>
</comment>
<dbReference type="SUPFAM" id="SSF51735">
    <property type="entry name" value="NAD(P)-binding Rossmann-fold domains"/>
    <property type="match status" value="1"/>
</dbReference>
<keyword evidence="5" id="KW-0028">Amino-acid biosynthesis</keyword>
<name>A0A258HP00_9CAUL</name>
<dbReference type="GO" id="GO:0009073">
    <property type="term" value="P:aromatic amino acid family biosynthetic process"/>
    <property type="evidence" value="ECO:0007669"/>
    <property type="project" value="UniProtKB-KW"/>
</dbReference>
<sequence length="263" mass="27068">MRAGLTGWPITQSLSPVIHGAWIGAAGLDATYQPFPAMDESAFDAVIVRGRQGEFLGLNVTAPFKERALQIADSATPVATRAGSANVLLFENGQVRADSVDGEGLLMALTGQAPLLHLAGAPVVVVGAGGAARAAVSALVDSGAEVAILNRTVSRAEALAGTLGARIAKPGDLERAAVVINAISGPSDLDVSQLADHAVVMDMGYRPRITPLLSRARDRGLTVVDGLGMLIGQARPSFRAFFGHDPAPINIRRVALAVLGEDG</sequence>
<evidence type="ECO:0000256" key="4">
    <source>
        <dbReference type="ARBA" id="ARBA00023002"/>
    </source>
</evidence>
<feature type="domain" description="Shikimate dehydrogenase substrate binding N-terminal" evidence="8">
    <location>
        <begin position="5"/>
        <end position="88"/>
    </location>
</feature>
<dbReference type="GO" id="GO:0004764">
    <property type="term" value="F:shikimate 3-dehydrogenase (NADP+) activity"/>
    <property type="evidence" value="ECO:0007669"/>
    <property type="project" value="UniProtKB-EC"/>
</dbReference>
<dbReference type="InterPro" id="IPR006151">
    <property type="entry name" value="Shikm_DH/Glu-tRNA_Rdtase"/>
</dbReference>
<evidence type="ECO:0000256" key="3">
    <source>
        <dbReference type="ARBA" id="ARBA00022857"/>
    </source>
</evidence>
<keyword evidence="5" id="KW-0057">Aromatic amino acid biosynthesis</keyword>
<evidence type="ECO:0000313" key="9">
    <source>
        <dbReference type="EMBL" id="OYX58317.1"/>
    </source>
</evidence>
<evidence type="ECO:0000313" key="10">
    <source>
        <dbReference type="Proteomes" id="UP000216147"/>
    </source>
</evidence>
<dbReference type="Gene3D" id="3.40.50.720">
    <property type="entry name" value="NAD(P)-binding Rossmann-like Domain"/>
    <property type="match status" value="1"/>
</dbReference>
<reference evidence="9 10" key="1">
    <citation type="submission" date="2017-03" db="EMBL/GenBank/DDBJ databases">
        <title>Lifting the veil on microbial sulfur biogeochemistry in mining wastewaters.</title>
        <authorList>
            <person name="Kantor R.S."/>
            <person name="Colenbrander Nelson T."/>
            <person name="Marshall S."/>
            <person name="Bennett D."/>
            <person name="Apte S."/>
            <person name="Camacho D."/>
            <person name="Thomas B.C."/>
            <person name="Warren L.A."/>
            <person name="Banfield J.F."/>
        </authorList>
    </citation>
    <scope>NUCLEOTIDE SEQUENCE [LARGE SCALE GENOMIC DNA]</scope>
    <source>
        <strain evidence="9">32-68-21</strain>
    </source>
</reference>
<gene>
    <name evidence="9" type="ORF">B7Y86_04555</name>
</gene>
<dbReference type="PANTHER" id="PTHR21089">
    <property type="entry name" value="SHIKIMATE DEHYDROGENASE"/>
    <property type="match status" value="1"/>
</dbReference>
<evidence type="ECO:0000256" key="2">
    <source>
        <dbReference type="ARBA" id="ARBA00012962"/>
    </source>
</evidence>
<dbReference type="GO" id="GO:0009423">
    <property type="term" value="P:chorismate biosynthetic process"/>
    <property type="evidence" value="ECO:0007669"/>
    <property type="project" value="UniProtKB-UniPathway"/>
</dbReference>
<dbReference type="SUPFAM" id="SSF53223">
    <property type="entry name" value="Aminoacid dehydrogenase-like, N-terminal domain"/>
    <property type="match status" value="1"/>
</dbReference>
<comment type="caution">
    <text evidence="9">The sequence shown here is derived from an EMBL/GenBank/DDBJ whole genome shotgun (WGS) entry which is preliminary data.</text>
</comment>
<dbReference type="GO" id="GO:0005829">
    <property type="term" value="C:cytosol"/>
    <property type="evidence" value="ECO:0007669"/>
    <property type="project" value="TreeGrafter"/>
</dbReference>
<protein>
    <recommendedName>
        <fullName evidence="2">shikimate dehydrogenase (NADP(+))</fullName>
        <ecNumber evidence="2">1.1.1.25</ecNumber>
    </recommendedName>
</protein>
<dbReference type="Pfam" id="PF08501">
    <property type="entry name" value="Shikimate_dh_N"/>
    <property type="match status" value="1"/>
</dbReference>
<accession>A0A258HP00</accession>
<dbReference type="InterPro" id="IPR013708">
    <property type="entry name" value="Shikimate_DH-bd_N"/>
</dbReference>
<dbReference type="AlphaFoldDB" id="A0A258HP00"/>
<dbReference type="PANTHER" id="PTHR21089:SF1">
    <property type="entry name" value="BIFUNCTIONAL 3-DEHYDROQUINATE DEHYDRATASE_SHIKIMATE DEHYDROGENASE, CHLOROPLASTIC"/>
    <property type="match status" value="1"/>
</dbReference>
<evidence type="ECO:0000256" key="6">
    <source>
        <dbReference type="ARBA" id="ARBA00049442"/>
    </source>
</evidence>
<dbReference type="InterPro" id="IPR022893">
    <property type="entry name" value="Shikimate_DH_fam"/>
</dbReference>
<feature type="domain" description="Quinate/shikimate 5-dehydrogenase/glutamyl-tRNA reductase" evidence="7">
    <location>
        <begin position="117"/>
        <end position="181"/>
    </location>
</feature>
<dbReference type="Proteomes" id="UP000216147">
    <property type="component" value="Unassembled WGS sequence"/>
</dbReference>
<proteinExistence type="predicted"/>
<dbReference type="UniPathway" id="UPA00053">
    <property type="reaction ID" value="UER00087"/>
</dbReference>
<evidence type="ECO:0000259" key="8">
    <source>
        <dbReference type="Pfam" id="PF08501"/>
    </source>
</evidence>
<keyword evidence="4" id="KW-0560">Oxidoreductase</keyword>
<evidence type="ECO:0000259" key="7">
    <source>
        <dbReference type="Pfam" id="PF01488"/>
    </source>
</evidence>
<dbReference type="EMBL" id="NCEQ01000003">
    <property type="protein sequence ID" value="OYX58317.1"/>
    <property type="molecule type" value="Genomic_DNA"/>
</dbReference>
<dbReference type="GO" id="GO:0050661">
    <property type="term" value="F:NADP binding"/>
    <property type="evidence" value="ECO:0007669"/>
    <property type="project" value="TreeGrafter"/>
</dbReference>
<evidence type="ECO:0000256" key="5">
    <source>
        <dbReference type="ARBA" id="ARBA00023141"/>
    </source>
</evidence>
<keyword evidence="3" id="KW-0521">NADP</keyword>
<dbReference type="InterPro" id="IPR036291">
    <property type="entry name" value="NAD(P)-bd_dom_sf"/>
</dbReference>
<dbReference type="Gene3D" id="3.40.50.10860">
    <property type="entry name" value="Leucine Dehydrogenase, chain A, domain 1"/>
    <property type="match status" value="1"/>
</dbReference>
<comment type="catalytic activity">
    <reaction evidence="6">
        <text>shikimate + NADP(+) = 3-dehydroshikimate + NADPH + H(+)</text>
        <dbReference type="Rhea" id="RHEA:17737"/>
        <dbReference type="ChEBI" id="CHEBI:15378"/>
        <dbReference type="ChEBI" id="CHEBI:16630"/>
        <dbReference type="ChEBI" id="CHEBI:36208"/>
        <dbReference type="ChEBI" id="CHEBI:57783"/>
        <dbReference type="ChEBI" id="CHEBI:58349"/>
        <dbReference type="EC" id="1.1.1.25"/>
    </reaction>
</comment>